<accession>A0A8J6EU07</accession>
<name>A0A8J6EU07_ELECQ</name>
<dbReference type="Proteomes" id="UP000770717">
    <property type="component" value="Unassembled WGS sequence"/>
</dbReference>
<organism evidence="1 2">
    <name type="scientific">Eleutherodactylus coqui</name>
    <name type="common">Puerto Rican coqui</name>
    <dbReference type="NCBI Taxonomy" id="57060"/>
    <lineage>
        <taxon>Eukaryota</taxon>
        <taxon>Metazoa</taxon>
        <taxon>Chordata</taxon>
        <taxon>Craniata</taxon>
        <taxon>Vertebrata</taxon>
        <taxon>Euteleostomi</taxon>
        <taxon>Amphibia</taxon>
        <taxon>Batrachia</taxon>
        <taxon>Anura</taxon>
        <taxon>Neobatrachia</taxon>
        <taxon>Hyloidea</taxon>
        <taxon>Eleutherodactylidae</taxon>
        <taxon>Eleutherodactylinae</taxon>
        <taxon>Eleutherodactylus</taxon>
        <taxon>Eleutherodactylus</taxon>
    </lineage>
</organism>
<gene>
    <name evidence="1" type="ORF">GDO78_003449</name>
</gene>
<comment type="caution">
    <text evidence="1">The sequence shown here is derived from an EMBL/GenBank/DDBJ whole genome shotgun (WGS) entry which is preliminary data.</text>
</comment>
<evidence type="ECO:0000313" key="1">
    <source>
        <dbReference type="EMBL" id="KAG9474991.1"/>
    </source>
</evidence>
<proteinExistence type="predicted"/>
<sequence length="108" mass="12838">MKYTCEWGFRTNSHLRARVTLDGTWTPIHVLAEARRQWILHVPLSSVMRNRTGHDTIFFFYMYEKADCKHRLHPGKIYRGVNKPSLYCWHSAMLKAKEKVLVSCTFCY</sequence>
<dbReference type="AlphaFoldDB" id="A0A8J6EU07"/>
<reference evidence="1" key="1">
    <citation type="thesis" date="2020" institute="ProQuest LLC" country="789 East Eisenhower Parkway, Ann Arbor, MI, USA">
        <title>Comparative Genomics and Chromosome Evolution.</title>
        <authorList>
            <person name="Mudd A.B."/>
        </authorList>
    </citation>
    <scope>NUCLEOTIDE SEQUENCE</scope>
    <source>
        <strain evidence="1">HN-11 Male</strain>
        <tissue evidence="1">Kidney and liver</tissue>
    </source>
</reference>
<dbReference type="EMBL" id="WNTK01000012">
    <property type="protein sequence ID" value="KAG9474991.1"/>
    <property type="molecule type" value="Genomic_DNA"/>
</dbReference>
<evidence type="ECO:0000313" key="2">
    <source>
        <dbReference type="Proteomes" id="UP000770717"/>
    </source>
</evidence>
<protein>
    <submittedName>
        <fullName evidence="1">Uncharacterized protein</fullName>
    </submittedName>
</protein>
<keyword evidence="2" id="KW-1185">Reference proteome</keyword>